<comment type="caution">
    <text evidence="4">The sequence shown here is derived from an EMBL/GenBank/DDBJ whole genome shotgun (WGS) entry which is preliminary data.</text>
</comment>
<feature type="compositionally biased region" description="Low complexity" evidence="1">
    <location>
        <begin position="345"/>
        <end position="369"/>
    </location>
</feature>
<feature type="chain" id="PRO_5040484733" evidence="3">
    <location>
        <begin position="25"/>
        <end position="524"/>
    </location>
</feature>
<gene>
    <name evidence="4" type="ORF">AGERDE_LOCUS8249</name>
</gene>
<dbReference type="SUPFAM" id="SSF117281">
    <property type="entry name" value="Kelch motif"/>
    <property type="match status" value="1"/>
</dbReference>
<accession>A0A9N9C1J5</accession>
<dbReference type="Pfam" id="PF24681">
    <property type="entry name" value="Kelch_KLHDC2_KLHL20_DRC7"/>
    <property type="match status" value="1"/>
</dbReference>
<dbReference type="EMBL" id="CAJVPL010001699">
    <property type="protein sequence ID" value="CAG8583626.1"/>
    <property type="molecule type" value="Genomic_DNA"/>
</dbReference>
<feature type="transmembrane region" description="Helical" evidence="2">
    <location>
        <begin position="376"/>
        <end position="402"/>
    </location>
</feature>
<feature type="signal peptide" evidence="3">
    <location>
        <begin position="1"/>
        <end position="24"/>
    </location>
</feature>
<evidence type="ECO:0000313" key="5">
    <source>
        <dbReference type="Proteomes" id="UP000789831"/>
    </source>
</evidence>
<evidence type="ECO:0000256" key="2">
    <source>
        <dbReference type="SAM" id="Phobius"/>
    </source>
</evidence>
<evidence type="ECO:0000256" key="1">
    <source>
        <dbReference type="SAM" id="MobiDB-lite"/>
    </source>
</evidence>
<dbReference type="OrthoDB" id="432528at2759"/>
<dbReference type="InterPro" id="IPR006652">
    <property type="entry name" value="Kelch_1"/>
</dbReference>
<keyword evidence="2" id="KW-0812">Transmembrane</keyword>
<sequence length="524" mass="57583">MNALFKIFIIISINVGILISQCNSIDNASLPRDGSNGVLVGEKIYYIGGRTASPQKVNTFLLSLSSDFTATDPNFVQVSGLENMPLPVWTAACLEKDNTIYIFGGTVASQPSLPKANTLYKIKPTSNDTFLNWTTSSPSQGDNTWPSARDGIIPIIDNDSRIFVWGGRNDGQDNKTTYMFEANKWSNLGNGPNPRSSYSATLLNDGEIVYIGGISRSPYPDVKFLEVSTSDKQIKNRFGHSALLHLDSISIIMYGGLYYPIEEIPDSDSVWILNTKNWTWSRQSVPSLPSITVTRDHSAVMYNGYMIIAFVNKNYSYTYEVKVMDVADLNSLAWVPTYKVRKLPSTSSNSSGTNTNPSGTNVNTSTTTDGTKKSKLGLILGVAIGGAIVGCLIALTLVVFFVRRHKLHSSTATEVSNVRISEYSAHEPVSAIVSTYNSDPSRPNSAYQQYNTNLPSANQYSPNLAEIQSVNPKLPANQFSLNLAEIQSVNPNPPRNQYSPNPSANQYLYSNMQTRYQDGNGNWI</sequence>
<dbReference type="InterPro" id="IPR015915">
    <property type="entry name" value="Kelch-typ_b-propeller"/>
</dbReference>
<organism evidence="4 5">
    <name type="scientific">Ambispora gerdemannii</name>
    <dbReference type="NCBI Taxonomy" id="144530"/>
    <lineage>
        <taxon>Eukaryota</taxon>
        <taxon>Fungi</taxon>
        <taxon>Fungi incertae sedis</taxon>
        <taxon>Mucoromycota</taxon>
        <taxon>Glomeromycotina</taxon>
        <taxon>Glomeromycetes</taxon>
        <taxon>Archaeosporales</taxon>
        <taxon>Ambisporaceae</taxon>
        <taxon>Ambispora</taxon>
    </lineage>
</organism>
<keyword evidence="5" id="KW-1185">Reference proteome</keyword>
<dbReference type="Proteomes" id="UP000789831">
    <property type="component" value="Unassembled WGS sequence"/>
</dbReference>
<evidence type="ECO:0000313" key="4">
    <source>
        <dbReference type="EMBL" id="CAG8583626.1"/>
    </source>
</evidence>
<dbReference type="AlphaFoldDB" id="A0A9N9C1J5"/>
<keyword evidence="2" id="KW-0472">Membrane</keyword>
<dbReference type="PANTHER" id="PTHR23244:SF456">
    <property type="entry name" value="MULTIPLE EPIDERMAL GROWTH FACTOR-LIKE DOMAINS PROTEIN 8"/>
    <property type="match status" value="1"/>
</dbReference>
<proteinExistence type="predicted"/>
<dbReference type="Gene3D" id="2.120.10.80">
    <property type="entry name" value="Kelch-type beta propeller"/>
    <property type="match status" value="2"/>
</dbReference>
<keyword evidence="3" id="KW-0732">Signal</keyword>
<dbReference type="PANTHER" id="PTHR23244">
    <property type="entry name" value="KELCH REPEAT DOMAIN"/>
    <property type="match status" value="1"/>
</dbReference>
<dbReference type="SMART" id="SM00612">
    <property type="entry name" value="Kelch"/>
    <property type="match status" value="1"/>
</dbReference>
<feature type="region of interest" description="Disordered" evidence="1">
    <location>
        <begin position="343"/>
        <end position="371"/>
    </location>
</feature>
<name>A0A9N9C1J5_9GLOM</name>
<protein>
    <submittedName>
        <fullName evidence="4">10794_t:CDS:1</fullName>
    </submittedName>
</protein>
<keyword evidence="2" id="KW-1133">Transmembrane helix</keyword>
<evidence type="ECO:0000256" key="3">
    <source>
        <dbReference type="SAM" id="SignalP"/>
    </source>
</evidence>
<reference evidence="4" key="1">
    <citation type="submission" date="2021-06" db="EMBL/GenBank/DDBJ databases">
        <authorList>
            <person name="Kallberg Y."/>
            <person name="Tangrot J."/>
            <person name="Rosling A."/>
        </authorList>
    </citation>
    <scope>NUCLEOTIDE SEQUENCE</scope>
    <source>
        <strain evidence="4">MT106</strain>
    </source>
</reference>